<organism evidence="2 3">
    <name type="scientific">Paenibacillus azoreducens</name>
    <dbReference type="NCBI Taxonomy" id="116718"/>
    <lineage>
        <taxon>Bacteria</taxon>
        <taxon>Bacillati</taxon>
        <taxon>Bacillota</taxon>
        <taxon>Bacilli</taxon>
        <taxon>Bacillales</taxon>
        <taxon>Paenibacillaceae</taxon>
        <taxon>Paenibacillus</taxon>
    </lineage>
</organism>
<dbReference type="SUPFAM" id="SSF50985">
    <property type="entry name" value="RCC1/BLIP-II"/>
    <property type="match status" value="1"/>
</dbReference>
<dbReference type="SUPFAM" id="SSF55383">
    <property type="entry name" value="Copper amine oxidase, domain N"/>
    <property type="match status" value="1"/>
</dbReference>
<dbReference type="GO" id="GO:0005085">
    <property type="term" value="F:guanyl-nucleotide exchange factor activity"/>
    <property type="evidence" value="ECO:0007669"/>
    <property type="project" value="TreeGrafter"/>
</dbReference>
<dbReference type="InterPro" id="IPR009091">
    <property type="entry name" value="RCC1/BLIP-II"/>
</dbReference>
<protein>
    <recommendedName>
        <fullName evidence="1">Copper amine oxidase-like N-terminal domain-containing protein</fullName>
    </recommendedName>
</protein>
<dbReference type="Gene3D" id="3.30.457.10">
    <property type="entry name" value="Copper amine oxidase-like, N-terminal domain"/>
    <property type="match status" value="1"/>
</dbReference>
<dbReference type="AlphaFoldDB" id="A0A919YAC7"/>
<evidence type="ECO:0000313" key="3">
    <source>
        <dbReference type="Proteomes" id="UP000682811"/>
    </source>
</evidence>
<comment type="caution">
    <text evidence="2">The sequence shown here is derived from an EMBL/GenBank/DDBJ whole genome shotgun (WGS) entry which is preliminary data.</text>
</comment>
<reference evidence="2 3" key="1">
    <citation type="submission" date="2021-03" db="EMBL/GenBank/DDBJ databases">
        <title>Antimicrobial resistance genes in bacteria isolated from Japanese honey, and their potential for conferring macrolide and lincosamide resistance in the American foulbrood pathogen Paenibacillus larvae.</title>
        <authorList>
            <person name="Okamoto M."/>
            <person name="Kumagai M."/>
            <person name="Kanamori H."/>
            <person name="Takamatsu D."/>
        </authorList>
    </citation>
    <scope>NUCLEOTIDE SEQUENCE [LARGE SCALE GENOMIC DNA]</scope>
    <source>
        <strain evidence="2 3">J34TS1</strain>
    </source>
</reference>
<evidence type="ECO:0000259" key="1">
    <source>
        <dbReference type="Pfam" id="PF07833"/>
    </source>
</evidence>
<dbReference type="InterPro" id="IPR036582">
    <property type="entry name" value="Mao_N_sf"/>
</dbReference>
<dbReference type="GO" id="GO:0005737">
    <property type="term" value="C:cytoplasm"/>
    <property type="evidence" value="ECO:0007669"/>
    <property type="project" value="TreeGrafter"/>
</dbReference>
<dbReference type="Proteomes" id="UP000682811">
    <property type="component" value="Unassembled WGS sequence"/>
</dbReference>
<feature type="domain" description="Copper amine oxidase-like N-terminal" evidence="1">
    <location>
        <begin position="280"/>
        <end position="386"/>
    </location>
</feature>
<dbReference type="Gene3D" id="2.130.10.30">
    <property type="entry name" value="Regulator of chromosome condensation 1/beta-lactamase-inhibitor protein II"/>
    <property type="match status" value="1"/>
</dbReference>
<evidence type="ECO:0000313" key="2">
    <source>
        <dbReference type="EMBL" id="GIO45320.1"/>
    </source>
</evidence>
<keyword evidence="3" id="KW-1185">Reference proteome</keyword>
<dbReference type="Pfam" id="PF07833">
    <property type="entry name" value="Cu_amine_oxidN1"/>
    <property type="match status" value="1"/>
</dbReference>
<gene>
    <name evidence="2" type="ORF">J34TS1_00850</name>
</gene>
<dbReference type="PANTHER" id="PTHR45982">
    <property type="entry name" value="REGULATOR OF CHROMOSOME CONDENSATION"/>
    <property type="match status" value="1"/>
</dbReference>
<dbReference type="PROSITE" id="PS00626">
    <property type="entry name" value="RCC1_2"/>
    <property type="match status" value="1"/>
</dbReference>
<dbReference type="EMBL" id="BORT01000001">
    <property type="protein sequence ID" value="GIO45320.1"/>
    <property type="molecule type" value="Genomic_DNA"/>
</dbReference>
<dbReference type="PANTHER" id="PTHR45982:SF1">
    <property type="entry name" value="REGULATOR OF CHROMOSOME CONDENSATION"/>
    <property type="match status" value="1"/>
</dbReference>
<dbReference type="InterPro" id="IPR012854">
    <property type="entry name" value="Cu_amine_oxidase-like_N"/>
</dbReference>
<sequence>MNHLTDIVSIATSGSGYQLAVKQDGTVWEWGKKSDSSTETQTPRQIPALTDVSQVSAMGSVNYALKRDGTVWAWTRNQETYEPGTPVRVQGLAKITSISVADNKVYALDSAGVLWIFSNKFEDNKLKLSPPARLAGIPAFKQISTASNGQMYGIDAAGTAWKCTLDMSSSVLKLSAKPSKIFPELKVKQIQAADGYAVLLTTRGDVWTYGKKPAGKEGKVNGLRGINSIAAGEYHSLAIDSTGQVWGWGGNKWYEVGVPQNKTDGMVYLPEKVRTPVTVKVNGNLLVSSFPAIMDKNLVSIPVKDIAKALDADLVVTSSAYGSTYCLKYKQVTVAFKSSQTEAEMNGRSITLPMPVYTENGATMIPASLLKEMGFDVKWDSTRSELNIQSR</sequence>
<proteinExistence type="predicted"/>
<dbReference type="InterPro" id="IPR000408">
    <property type="entry name" value="Reg_chr_condens"/>
</dbReference>
<accession>A0A919YAC7</accession>
<name>A0A919YAC7_9BACL</name>
<dbReference type="InterPro" id="IPR051553">
    <property type="entry name" value="Ran_GTPase-activating"/>
</dbReference>
<dbReference type="Pfam" id="PF13540">
    <property type="entry name" value="RCC1_2"/>
    <property type="match status" value="1"/>
</dbReference>